<dbReference type="PROSITE" id="PS51318">
    <property type="entry name" value="TAT"/>
    <property type="match status" value="1"/>
</dbReference>
<proteinExistence type="predicted"/>
<dbReference type="InterPro" id="IPR006311">
    <property type="entry name" value="TAT_signal"/>
</dbReference>
<dbReference type="PANTHER" id="PTHR46211:SF1">
    <property type="entry name" value="GLYCEROPHOSPHODIESTER PHOSPHODIESTERASE, CYTOPLASMIC"/>
    <property type="match status" value="1"/>
</dbReference>
<sequence>MPSDQTFHHAPAVTRVGRRRVRRVTGVLVAMAVAFVGAAPAQAAEIVVVDTWDYPADLHDPATTSLGQTFDVPAGAAPVDTVGGVFATYGSTTSGVTLTLRAAGPGGAIVGTEVFVNLTDNAWVELTLDAPLEPGSYSLEATDPVGPVAWWSNTADLYAAGSAQLDGAAVAGDRTILVRKTMPAPPASAVVDIAHRGASGVAPENTVAAVERAVEQRAGFVEVDVQRTADGELVVLHDTMLARTTNAEAVFPDRAPWNVADFTLAEIRQLDAGSWFSADFAGEPIPTLREVVDALGPRTGLLLELKRPDLYPGIEAQIHAELSAVRGYLNRSLRTGRLVVQSFDAASMRTYHEVAPEVPIGLLYSSPPTHDELLAASVWVDQINMAFTVTDRRLVDRIHALGLTVSVWTLDTEQLMRQFLDLGVDGIITDHPDLLRDILNR</sequence>
<evidence type="ECO:0000313" key="4">
    <source>
        <dbReference type="Proteomes" id="UP000181980"/>
    </source>
</evidence>
<feature type="domain" description="GP-PDE" evidence="2">
    <location>
        <begin position="190"/>
        <end position="439"/>
    </location>
</feature>
<organism evidence="3 4">
    <name type="scientific">Jiangella alba</name>
    <dbReference type="NCBI Taxonomy" id="561176"/>
    <lineage>
        <taxon>Bacteria</taxon>
        <taxon>Bacillati</taxon>
        <taxon>Actinomycetota</taxon>
        <taxon>Actinomycetes</taxon>
        <taxon>Jiangellales</taxon>
        <taxon>Jiangellaceae</taxon>
        <taxon>Jiangella</taxon>
    </lineage>
</organism>
<dbReference type="AlphaFoldDB" id="A0A1H5HKL5"/>
<evidence type="ECO:0000313" key="3">
    <source>
        <dbReference type="EMBL" id="SEE27788.1"/>
    </source>
</evidence>
<dbReference type="Proteomes" id="UP000181980">
    <property type="component" value="Unassembled WGS sequence"/>
</dbReference>
<reference evidence="4" key="1">
    <citation type="submission" date="2016-10" db="EMBL/GenBank/DDBJ databases">
        <authorList>
            <person name="Varghese N."/>
            <person name="Submissions S."/>
        </authorList>
    </citation>
    <scope>NUCLEOTIDE SEQUENCE [LARGE SCALE GENOMIC DNA]</scope>
    <source>
        <strain evidence="4">DSM 45237</strain>
    </source>
</reference>
<dbReference type="InterPro" id="IPR017946">
    <property type="entry name" value="PLC-like_Pdiesterase_TIM-brl"/>
</dbReference>
<dbReference type="PANTHER" id="PTHR46211">
    <property type="entry name" value="GLYCEROPHOSPHORYL DIESTER PHOSPHODIESTERASE"/>
    <property type="match status" value="1"/>
</dbReference>
<dbReference type="GO" id="GO:0006629">
    <property type="term" value="P:lipid metabolic process"/>
    <property type="evidence" value="ECO:0007669"/>
    <property type="project" value="InterPro"/>
</dbReference>
<dbReference type="RefSeq" id="WP_216094082.1">
    <property type="nucleotide sequence ID" value="NZ_FNUC01000003.1"/>
</dbReference>
<name>A0A1H5HKL5_9ACTN</name>
<evidence type="ECO:0000259" key="2">
    <source>
        <dbReference type="PROSITE" id="PS51704"/>
    </source>
</evidence>
<evidence type="ECO:0000256" key="1">
    <source>
        <dbReference type="SAM" id="SignalP"/>
    </source>
</evidence>
<protein>
    <submittedName>
        <fullName evidence="3">Glycerophosphoryl diester phosphodiesterase</fullName>
    </submittedName>
</protein>
<dbReference type="GO" id="GO:0008081">
    <property type="term" value="F:phosphoric diester hydrolase activity"/>
    <property type="evidence" value="ECO:0007669"/>
    <property type="project" value="InterPro"/>
</dbReference>
<keyword evidence="4" id="KW-1185">Reference proteome</keyword>
<dbReference type="Gene3D" id="3.20.20.190">
    <property type="entry name" value="Phosphatidylinositol (PI) phosphodiesterase"/>
    <property type="match status" value="1"/>
</dbReference>
<accession>A0A1H5HKL5</accession>
<dbReference type="STRING" id="561176.SAMN04488561_0865"/>
<keyword evidence="1" id="KW-0732">Signal</keyword>
<dbReference type="SUPFAM" id="SSF51695">
    <property type="entry name" value="PLC-like phosphodiesterases"/>
    <property type="match status" value="1"/>
</dbReference>
<feature type="signal peptide" evidence="1">
    <location>
        <begin position="1"/>
        <end position="43"/>
    </location>
</feature>
<gene>
    <name evidence="3" type="ORF">SAMN04488561_0865</name>
</gene>
<feature type="chain" id="PRO_5010307449" evidence="1">
    <location>
        <begin position="44"/>
        <end position="441"/>
    </location>
</feature>
<dbReference type="InterPro" id="IPR030395">
    <property type="entry name" value="GP_PDE_dom"/>
</dbReference>
<dbReference type="Pfam" id="PF03009">
    <property type="entry name" value="GDPD"/>
    <property type="match status" value="1"/>
</dbReference>
<dbReference type="EMBL" id="FNUC01000003">
    <property type="protein sequence ID" value="SEE27788.1"/>
    <property type="molecule type" value="Genomic_DNA"/>
</dbReference>
<dbReference type="PROSITE" id="PS51704">
    <property type="entry name" value="GP_PDE"/>
    <property type="match status" value="1"/>
</dbReference>